<dbReference type="GeneID" id="127369767"/>
<evidence type="ECO:0000259" key="6">
    <source>
        <dbReference type="Pfam" id="PF04825"/>
    </source>
</evidence>
<feature type="compositionally biased region" description="Basic and acidic residues" evidence="4">
    <location>
        <begin position="421"/>
        <end position="435"/>
    </location>
</feature>
<evidence type="ECO:0000256" key="1">
    <source>
        <dbReference type="ARBA" id="ARBA00004123"/>
    </source>
</evidence>
<reference evidence="7" key="2">
    <citation type="submission" date="2025-09" db="UniProtKB">
        <authorList>
            <consortium name="Ensembl"/>
        </authorList>
    </citation>
    <scope>IDENTIFICATION</scope>
</reference>
<dbReference type="OrthoDB" id="10071381at2759"/>
<feature type="domain" description="Rad21/Rec8-like protein C-terminal eukaryotic" evidence="5">
    <location>
        <begin position="530"/>
        <end position="577"/>
    </location>
</feature>
<dbReference type="PANTHER" id="PTHR12585:SF27">
    <property type="entry name" value="MEIOTIC RECOMBINATION PROTEIN REC8 HOMOLOG"/>
    <property type="match status" value="1"/>
</dbReference>
<dbReference type="GO" id="GO:0007059">
    <property type="term" value="P:chromosome segregation"/>
    <property type="evidence" value="ECO:0007669"/>
    <property type="project" value="UniProtKB-KW"/>
</dbReference>
<accession>A0A8P4K9P7</accession>
<dbReference type="CTD" id="678633"/>
<feature type="region of interest" description="Disordered" evidence="4">
    <location>
        <begin position="407"/>
        <end position="456"/>
    </location>
</feature>
<reference evidence="7" key="1">
    <citation type="submission" date="2025-08" db="UniProtKB">
        <authorList>
            <consortium name="Ensembl"/>
        </authorList>
    </citation>
    <scope>IDENTIFICATION</scope>
</reference>
<dbReference type="GO" id="GO:0030893">
    <property type="term" value="C:meiotic cohesin complex"/>
    <property type="evidence" value="ECO:0007669"/>
    <property type="project" value="TreeGrafter"/>
</dbReference>
<evidence type="ECO:0000256" key="3">
    <source>
        <dbReference type="ARBA" id="ARBA00023242"/>
    </source>
</evidence>
<dbReference type="InterPro" id="IPR006910">
    <property type="entry name" value="Rad21_Rec8_N"/>
</dbReference>
<feature type="region of interest" description="Disordered" evidence="4">
    <location>
        <begin position="292"/>
        <end position="312"/>
    </location>
</feature>
<dbReference type="RefSeq" id="XP_051267459.1">
    <property type="nucleotide sequence ID" value="XM_051411499.1"/>
</dbReference>
<dbReference type="AlphaFoldDB" id="A0A8P4K9P7"/>
<dbReference type="Pfam" id="PF04824">
    <property type="entry name" value="Rad21_Rec8"/>
    <property type="match status" value="1"/>
</dbReference>
<dbReference type="GO" id="GO:0003682">
    <property type="term" value="F:chromatin binding"/>
    <property type="evidence" value="ECO:0007669"/>
    <property type="project" value="TreeGrafter"/>
</dbReference>
<evidence type="ECO:0000259" key="5">
    <source>
        <dbReference type="Pfam" id="PF04824"/>
    </source>
</evidence>
<keyword evidence="2" id="KW-0159">Chromosome partition</keyword>
<keyword evidence="3" id="KW-0539">Nucleus</keyword>
<feature type="domain" description="Rad21/Rec8-like protein N-terminal" evidence="6">
    <location>
        <begin position="1"/>
        <end position="111"/>
    </location>
</feature>
<proteinExistence type="predicted"/>
<dbReference type="InterPro" id="IPR006909">
    <property type="entry name" value="Rad21/Rec8_C_eu"/>
</dbReference>
<sequence length="584" mass="64857">MFYYPNVLQRHSGCFSTIWLAATRGIRVTRRELLKVNVKRTCGDIVDYVTAQVPPPQSDLPKPRFSLYLSSQLQYGVVVVYHRQCGFLLEEVQQTIDRLLRSKRCIRIDMAECDRLALDVPDNLYNMEEAEGAQDPFFGLMESHQLPSPYKIHQSVLVIEEAGSQHSLVPSPHTTLDKEGFRSPPAAITLREKELITTAEHHFEGDDLPEATAREIDLLMDQPDQFRGEVEEQITEGRTRKLEGAMSSIDRLKETVLGAQQDSVWLLDEESGLPVEVPLAAVALEMTPLQVSMPTTPSGASGKKGDRATESPCEEGIVVPLRKTRGGRGRQLVFADPEVQISDKAMGEQIRNPLAETLDMSQVLLDLPSLTKRATPAQLFSAPCGCLLHADLQSLWKQRALLTVLSGNGEKGEEEEEEEEAARGESEQDREILRAERKRRHSSMREISSESGLQPAEGSSALDIILDMSKEDKSVSDVITPVSRWSPQEEAQLSMEPIAEETIEMPEAQTDAVSKDMLSWVSSSLQRFGEASFGSLVPPEANRTTVAHTLYKLLELLSAGRVSVRQTEPYSVISITPAALRMTA</sequence>
<evidence type="ECO:0000313" key="7">
    <source>
        <dbReference type="Ensembl" id="ENSDLAP00005068626.1"/>
    </source>
</evidence>
<gene>
    <name evidence="7" type="primary">rec8b</name>
</gene>
<dbReference type="Proteomes" id="UP000694389">
    <property type="component" value="Unassembled WGS sequence"/>
</dbReference>
<evidence type="ECO:0000313" key="8">
    <source>
        <dbReference type="Proteomes" id="UP000694389"/>
    </source>
</evidence>
<dbReference type="Ensembl" id="ENSDLAT00005069872.1">
    <property type="protein sequence ID" value="ENSDLAP00005068626.1"/>
    <property type="gene ID" value="ENSDLAG00005030049.1"/>
</dbReference>
<dbReference type="GeneTree" id="ENSGT00390000011379"/>
<evidence type="ECO:0000256" key="4">
    <source>
        <dbReference type="SAM" id="MobiDB-lite"/>
    </source>
</evidence>
<name>A0A8P4K9P7_DICLA</name>
<dbReference type="GO" id="GO:0005634">
    <property type="term" value="C:nucleus"/>
    <property type="evidence" value="ECO:0007669"/>
    <property type="project" value="UniProtKB-SubCell"/>
</dbReference>
<dbReference type="Pfam" id="PF04825">
    <property type="entry name" value="Rad21_Rec8_N"/>
    <property type="match status" value="1"/>
</dbReference>
<dbReference type="PANTHER" id="PTHR12585">
    <property type="entry name" value="SCC1 / RAD21 FAMILY MEMBER"/>
    <property type="match status" value="1"/>
</dbReference>
<keyword evidence="8" id="KW-1185">Reference proteome</keyword>
<comment type="subcellular location">
    <subcellularLocation>
        <location evidence="1">Nucleus</location>
    </subcellularLocation>
</comment>
<organism evidence="7 8">
    <name type="scientific">Dicentrarchus labrax</name>
    <name type="common">European seabass</name>
    <name type="synonym">Morone labrax</name>
    <dbReference type="NCBI Taxonomy" id="13489"/>
    <lineage>
        <taxon>Eukaryota</taxon>
        <taxon>Metazoa</taxon>
        <taxon>Chordata</taxon>
        <taxon>Craniata</taxon>
        <taxon>Vertebrata</taxon>
        <taxon>Euteleostomi</taxon>
        <taxon>Actinopterygii</taxon>
        <taxon>Neopterygii</taxon>
        <taxon>Teleostei</taxon>
        <taxon>Neoteleostei</taxon>
        <taxon>Acanthomorphata</taxon>
        <taxon>Eupercaria</taxon>
        <taxon>Moronidae</taxon>
        <taxon>Dicentrarchus</taxon>
    </lineage>
</organism>
<protein>
    <submittedName>
        <fullName evidence="7">REC8 meiotic recombination protein b</fullName>
    </submittedName>
</protein>
<dbReference type="GO" id="GO:0051177">
    <property type="term" value="P:meiotic sister chromatid cohesion"/>
    <property type="evidence" value="ECO:0007669"/>
    <property type="project" value="TreeGrafter"/>
</dbReference>
<dbReference type="GO" id="GO:0006302">
    <property type="term" value="P:double-strand break repair"/>
    <property type="evidence" value="ECO:0007669"/>
    <property type="project" value="TreeGrafter"/>
</dbReference>
<dbReference type="OMA" id="YHRQCGF"/>
<dbReference type="InterPro" id="IPR039781">
    <property type="entry name" value="Rad21/Rec8-like"/>
</dbReference>
<evidence type="ECO:0000256" key="2">
    <source>
        <dbReference type="ARBA" id="ARBA00022829"/>
    </source>
</evidence>